<dbReference type="Gene3D" id="2.60.40.1120">
    <property type="entry name" value="Carboxypeptidase-like, regulatory domain"/>
    <property type="match status" value="1"/>
</dbReference>
<dbReference type="EMBL" id="PYFT01000001">
    <property type="protein sequence ID" value="PSR52990.1"/>
    <property type="molecule type" value="Genomic_DNA"/>
</dbReference>
<dbReference type="Gene3D" id="2.170.130.10">
    <property type="entry name" value="TonB-dependent receptor, plug domain"/>
    <property type="match status" value="1"/>
</dbReference>
<comment type="subcellular location">
    <subcellularLocation>
        <location evidence="1">Cell outer membrane</location>
        <topology evidence="1">Multi-pass membrane protein</topology>
    </subcellularLocation>
</comment>
<dbReference type="InterPro" id="IPR039426">
    <property type="entry name" value="TonB-dep_rcpt-like"/>
</dbReference>
<dbReference type="Proteomes" id="UP000240357">
    <property type="component" value="Unassembled WGS sequence"/>
</dbReference>
<feature type="chain" id="PRO_5015462645" evidence="2">
    <location>
        <begin position="21"/>
        <end position="813"/>
    </location>
</feature>
<keyword evidence="1" id="KW-0813">Transport</keyword>
<dbReference type="InterPro" id="IPR037066">
    <property type="entry name" value="Plug_dom_sf"/>
</dbReference>
<gene>
    <name evidence="4" type="ORF">AHMF7605_05340</name>
</gene>
<dbReference type="PROSITE" id="PS52016">
    <property type="entry name" value="TONB_DEPENDENT_REC_3"/>
    <property type="match status" value="1"/>
</dbReference>
<sequence length="813" mass="92021">MSLKLVAWLSWLFFPVLVFAQQASVTGIVTDAAGTPLEYASVFVKGRTSGSQTNAAGKFKITTPAEKDITLVIKYIGLEDQEIKFFLKAGENRVVKVKLFAGSQALSTVVITDQKAGSSGVSIMRLNPRLTKQLPSAFNDFNKILSTLPGVSNNNELTSTYSVRGGNYDENLVYVNGMEIYRPFLVMNAQQEGLSFVNPDLVQDVQFSSGGWQPRLGDKLSSVLNITYKAPQKLAGSVTGGFMGGRVHLETVSQNRRVTFLAGVRYKNAQLVFNSLETNGNYQPNFTDAQSYLTVDLTKKNQVSVSPKTTLGILTSVARNKYEVVPFYRETSFGTMDRVVRIGIDYNGHERMEYETYQGGLNLLHRFSPRFFTEVIASSVLARERELRDVAASYSFSEGVTDSKTRDLNEEVRNVDAGTDFEHSRNSLTAMIFAVENRYTWQPTSRREWQIGLKAAHENIQDQLNEYSLLDSAGYVTLNKNITSNLNLKSDRYQGYAQNTIKLDSLRTLIYGVRLNYWTVNRELLISPRVQYTGIVPAHPNWSYKIALGIYYQPPFYRELRNRQGELNQNLKAQKSLHFIAGAEYRFLSWDRPFKLTAEAYYKKLTNVIPYEVENVRLRYFALNNATAYAAGLDLRVNGEFIKGAESWFSLGILTTKENISGDSTTFDLNTFKPVPKRPIGFIRRPTDQRVTFGVFFQDYIPDHPSYKMYLNGVVGTGLPFSPPGNESIRNQFNMPFYKRVDIGFSKLLTFRTSPNDKTINLESFWLSLEVLNLIAANNVVSYNYVKDVRNTTYAVPNYLSSRLLNLRFIAQF</sequence>
<evidence type="ECO:0000313" key="5">
    <source>
        <dbReference type="Proteomes" id="UP000240357"/>
    </source>
</evidence>
<keyword evidence="4" id="KW-0675">Receptor</keyword>
<comment type="caution">
    <text evidence="4">The sequence shown here is derived from an EMBL/GenBank/DDBJ whole genome shotgun (WGS) entry which is preliminary data.</text>
</comment>
<dbReference type="OrthoDB" id="1108759at2"/>
<dbReference type="SUPFAM" id="SSF49464">
    <property type="entry name" value="Carboxypeptidase regulatory domain-like"/>
    <property type="match status" value="1"/>
</dbReference>
<evidence type="ECO:0000313" key="4">
    <source>
        <dbReference type="EMBL" id="PSR52990.1"/>
    </source>
</evidence>
<accession>A0A2T2YBT8</accession>
<evidence type="ECO:0000256" key="1">
    <source>
        <dbReference type="PROSITE-ProRule" id="PRU01360"/>
    </source>
</evidence>
<dbReference type="Pfam" id="PF07715">
    <property type="entry name" value="Plug"/>
    <property type="match status" value="1"/>
</dbReference>
<reference evidence="4 5" key="1">
    <citation type="submission" date="2018-03" db="EMBL/GenBank/DDBJ databases">
        <title>Adhaeribacter sp. HMF7605 Genome sequencing and assembly.</title>
        <authorList>
            <person name="Kang H."/>
            <person name="Kang J."/>
            <person name="Cha I."/>
            <person name="Kim H."/>
            <person name="Joh K."/>
        </authorList>
    </citation>
    <scope>NUCLEOTIDE SEQUENCE [LARGE SCALE GENOMIC DNA]</scope>
    <source>
        <strain evidence="4 5">HMF7605</strain>
    </source>
</reference>
<keyword evidence="1" id="KW-1134">Transmembrane beta strand</keyword>
<dbReference type="AlphaFoldDB" id="A0A2T2YBT8"/>
<dbReference type="GO" id="GO:0009279">
    <property type="term" value="C:cell outer membrane"/>
    <property type="evidence" value="ECO:0007669"/>
    <property type="project" value="UniProtKB-SubCell"/>
</dbReference>
<evidence type="ECO:0000259" key="3">
    <source>
        <dbReference type="Pfam" id="PF07715"/>
    </source>
</evidence>
<dbReference type="RefSeq" id="WP_106927171.1">
    <property type="nucleotide sequence ID" value="NZ_PYFT01000001.1"/>
</dbReference>
<comment type="similarity">
    <text evidence="1">Belongs to the TonB-dependent receptor family.</text>
</comment>
<organism evidence="4 5">
    <name type="scientific">Adhaeribacter arboris</name>
    <dbReference type="NCBI Taxonomy" id="2072846"/>
    <lineage>
        <taxon>Bacteria</taxon>
        <taxon>Pseudomonadati</taxon>
        <taxon>Bacteroidota</taxon>
        <taxon>Cytophagia</taxon>
        <taxon>Cytophagales</taxon>
        <taxon>Hymenobacteraceae</taxon>
        <taxon>Adhaeribacter</taxon>
    </lineage>
</organism>
<keyword evidence="1" id="KW-0812">Transmembrane</keyword>
<keyword evidence="1" id="KW-0998">Cell outer membrane</keyword>
<name>A0A2T2YBT8_9BACT</name>
<dbReference type="SUPFAM" id="SSF56935">
    <property type="entry name" value="Porins"/>
    <property type="match status" value="1"/>
</dbReference>
<feature type="domain" description="TonB-dependent receptor plug" evidence="3">
    <location>
        <begin position="138"/>
        <end position="211"/>
    </location>
</feature>
<dbReference type="InterPro" id="IPR012910">
    <property type="entry name" value="Plug_dom"/>
</dbReference>
<protein>
    <submittedName>
        <fullName evidence="4">Colicin receptor</fullName>
    </submittedName>
</protein>
<dbReference type="InterPro" id="IPR008969">
    <property type="entry name" value="CarboxyPept-like_regulatory"/>
</dbReference>
<feature type="signal peptide" evidence="2">
    <location>
        <begin position="1"/>
        <end position="20"/>
    </location>
</feature>
<keyword evidence="5" id="KW-1185">Reference proteome</keyword>
<evidence type="ECO:0000256" key="2">
    <source>
        <dbReference type="SAM" id="SignalP"/>
    </source>
</evidence>
<proteinExistence type="inferred from homology"/>
<keyword evidence="1" id="KW-0472">Membrane</keyword>
<dbReference type="Pfam" id="PF13715">
    <property type="entry name" value="CarbopepD_reg_2"/>
    <property type="match status" value="1"/>
</dbReference>
<keyword evidence="2" id="KW-0732">Signal</keyword>